<evidence type="ECO:0000313" key="5">
    <source>
        <dbReference type="WBParaSite" id="GPLIN_001358600"/>
    </source>
</evidence>
<dbReference type="InterPro" id="IPR049163">
    <property type="entry name" value="Pif1-like_2B_dom"/>
</dbReference>
<keyword evidence="1" id="KW-0547">Nucleotide-binding</keyword>
<evidence type="ECO:0000259" key="3">
    <source>
        <dbReference type="Pfam" id="PF21530"/>
    </source>
</evidence>
<keyword evidence="1" id="KW-0234">DNA repair</keyword>
<dbReference type="InterPro" id="IPR027417">
    <property type="entry name" value="P-loop_NTPase"/>
</dbReference>
<dbReference type="GO" id="GO:0000723">
    <property type="term" value="P:telomere maintenance"/>
    <property type="evidence" value="ECO:0007669"/>
    <property type="project" value="InterPro"/>
</dbReference>
<feature type="domain" description="DNA helicase Pif1-like 2B" evidence="3">
    <location>
        <begin position="413"/>
        <end position="436"/>
    </location>
</feature>
<dbReference type="PANTHER" id="PTHR10492">
    <property type="match status" value="1"/>
</dbReference>
<dbReference type="InterPro" id="IPR010285">
    <property type="entry name" value="DNA_helicase_pif1-like_DEAD"/>
</dbReference>
<evidence type="ECO:0000256" key="1">
    <source>
        <dbReference type="RuleBase" id="RU363044"/>
    </source>
</evidence>
<evidence type="ECO:0000313" key="4">
    <source>
        <dbReference type="Proteomes" id="UP000050741"/>
    </source>
</evidence>
<accession>A0A183CL30</accession>
<keyword evidence="1" id="KW-0067">ATP-binding</keyword>
<comment type="similarity">
    <text evidence="1">Belongs to the helicase family.</text>
</comment>
<dbReference type="GO" id="GO:0016887">
    <property type="term" value="F:ATP hydrolysis activity"/>
    <property type="evidence" value="ECO:0007669"/>
    <property type="project" value="RHEA"/>
</dbReference>
<keyword evidence="1" id="KW-0227">DNA damage</keyword>
<keyword evidence="1" id="KW-0347">Helicase</keyword>
<dbReference type="SUPFAM" id="SSF52540">
    <property type="entry name" value="P-loop containing nucleoside triphosphate hydrolases"/>
    <property type="match status" value="3"/>
</dbReference>
<evidence type="ECO:0000259" key="2">
    <source>
        <dbReference type="Pfam" id="PF05970"/>
    </source>
</evidence>
<sequence>MLIFHSRPSDPQTLFDNFLDQMRPHRAGVDCDDVIRSKESRRGEVMQNIEYYFNCMDTSCSAMGLRGLPNNYSFEHQAQQLSEASMMDGFYGNEERQRKTLQQVAVQGVHRLNSDQRKAFNCVTDAISGRGEERYFFIEGAGGKTFLYNTLIRWCLAGKPTLEDVHSRQGRNTVLQSGSVISAASTGIAALLLLGGGTVHRQFSVPNDINDNTPPQVAFESARARQLRAVDLIIIDEISMLSNKVLRYIDRVLRDVCAENKPFGGKVIVLGGDWKQLTPVVEHGTREDQVQESIKIDPLFVDNFKQLSLTVNMRTAPAQEALRQWLLQIGNGFHQAASGDQQGHKAKQLPIPKELVSANLTEIIDFCFPAAMFEDPKSHGKIIKNNAILCPTNIDVQVINDAAMEKVAGAAEGAPVMLIRNLDITSGLCNGTRMQIDHMTDANLYCRLLTGPREGQEYIIPRVKFEYGQGRYHRGLRFRRIQFPAQGQTLQKMGLVLSGRQCFSHGQVYVAMSRVTTLEGIRVFSPYTSRGEDMFINNVVFHELLNDASIPPRHLLEAIDKPNAVTDLAEDSDIDFQELDLPCGDWKQLTPVVEHGTREDQVQESIKIDPLFVDNFKQLSLTVNMRTAPAQEALRQWLLQIGNGFHQAASGDQQGHKAKQLPIPKELNNAILCPTNIDVQVINDAAMEKVAGAAVTYLSIDEPLEPQEEFGTFRSDFNLEAINNETPSGMPPHKLILKEGAPVMLIRNLDITSGLCNGTRMQIDHMTDANLYCRLLTGPREGQEYIIPRVKFEYGQGRYHRGLRFRRIQFPVRPCFAMTVNKAQGQTLQKMGLVLSGRQCFSHGQVYVAMSRVTTLERIRVFSPYTSRGEDMFINNVVFHELLNDAAIPPRHLLGAIDKPNAVADLAEDSDIDFQELDLPC</sequence>
<dbReference type="AlphaFoldDB" id="A0A183CL30"/>
<comment type="catalytic activity">
    <reaction evidence="1">
        <text>ATP + H2O = ADP + phosphate + H(+)</text>
        <dbReference type="Rhea" id="RHEA:13065"/>
        <dbReference type="ChEBI" id="CHEBI:15377"/>
        <dbReference type="ChEBI" id="CHEBI:15378"/>
        <dbReference type="ChEBI" id="CHEBI:30616"/>
        <dbReference type="ChEBI" id="CHEBI:43474"/>
        <dbReference type="ChEBI" id="CHEBI:456216"/>
        <dbReference type="EC" id="5.6.2.3"/>
    </reaction>
</comment>
<keyword evidence="1" id="KW-0378">Hydrolase</keyword>
<protein>
    <recommendedName>
        <fullName evidence="1">ATP-dependent DNA helicase</fullName>
        <ecNumber evidence="1">5.6.2.3</ecNumber>
    </recommendedName>
</protein>
<feature type="domain" description="DNA helicase Pif1-like DEAD-box helicase" evidence="2">
    <location>
        <begin position="112"/>
        <end position="335"/>
    </location>
</feature>
<feature type="domain" description="DNA helicase Pif1-like 2B" evidence="3">
    <location>
        <begin position="728"/>
        <end position="763"/>
    </location>
</feature>
<reference evidence="4" key="2">
    <citation type="submission" date="2014-05" db="EMBL/GenBank/DDBJ databases">
        <title>The genome and life-stage specific transcriptomes of Globodera pallida elucidate key aspects of plant parasitism by a cyst nematode.</title>
        <authorList>
            <person name="Cotton J.A."/>
            <person name="Lilley C.J."/>
            <person name="Jones L.M."/>
            <person name="Kikuchi T."/>
            <person name="Reid A.J."/>
            <person name="Thorpe P."/>
            <person name="Tsai I.J."/>
            <person name="Beasley H."/>
            <person name="Blok V."/>
            <person name="Cock P.J.A."/>
            <person name="Van den Akker S.E."/>
            <person name="Holroyd N."/>
            <person name="Hunt M."/>
            <person name="Mantelin S."/>
            <person name="Naghra H."/>
            <person name="Pain A."/>
            <person name="Palomares-Rius J.E."/>
            <person name="Zarowiecki M."/>
            <person name="Berriman M."/>
            <person name="Jones J.T."/>
            <person name="Urwin P.E."/>
        </authorList>
    </citation>
    <scope>NUCLEOTIDE SEQUENCE [LARGE SCALE GENOMIC DNA]</scope>
    <source>
        <strain evidence="4">Lindley</strain>
    </source>
</reference>
<dbReference type="GO" id="GO:0043139">
    <property type="term" value="F:5'-3' DNA helicase activity"/>
    <property type="evidence" value="ECO:0007669"/>
    <property type="project" value="UniProtKB-EC"/>
</dbReference>
<dbReference type="Pfam" id="PF05970">
    <property type="entry name" value="PIF1"/>
    <property type="match status" value="2"/>
</dbReference>
<dbReference type="Pfam" id="PF21530">
    <property type="entry name" value="Pif1_2B_dom"/>
    <property type="match status" value="2"/>
</dbReference>
<organism evidence="4 5">
    <name type="scientific">Globodera pallida</name>
    <name type="common">Potato cyst nematode worm</name>
    <name type="synonym">Heterodera pallida</name>
    <dbReference type="NCBI Taxonomy" id="36090"/>
    <lineage>
        <taxon>Eukaryota</taxon>
        <taxon>Metazoa</taxon>
        <taxon>Ecdysozoa</taxon>
        <taxon>Nematoda</taxon>
        <taxon>Chromadorea</taxon>
        <taxon>Rhabditida</taxon>
        <taxon>Tylenchina</taxon>
        <taxon>Tylenchomorpha</taxon>
        <taxon>Tylenchoidea</taxon>
        <taxon>Heteroderidae</taxon>
        <taxon>Heteroderinae</taxon>
        <taxon>Globodera</taxon>
    </lineage>
</organism>
<dbReference type="Gene3D" id="3.40.50.300">
    <property type="entry name" value="P-loop containing nucleotide triphosphate hydrolases"/>
    <property type="match status" value="1"/>
</dbReference>
<dbReference type="Proteomes" id="UP000050741">
    <property type="component" value="Unassembled WGS sequence"/>
</dbReference>
<keyword evidence="4" id="KW-1185">Reference proteome</keyword>
<dbReference type="EC" id="5.6.2.3" evidence="1"/>
<keyword evidence="1" id="KW-0233">DNA recombination</keyword>
<dbReference type="GO" id="GO:0005524">
    <property type="term" value="F:ATP binding"/>
    <property type="evidence" value="ECO:0007669"/>
    <property type="project" value="UniProtKB-KW"/>
</dbReference>
<proteinExistence type="inferred from homology"/>
<dbReference type="CDD" id="cd18809">
    <property type="entry name" value="SF1_C_RecD"/>
    <property type="match status" value="1"/>
</dbReference>
<dbReference type="GO" id="GO:0006310">
    <property type="term" value="P:DNA recombination"/>
    <property type="evidence" value="ECO:0007669"/>
    <property type="project" value="UniProtKB-KW"/>
</dbReference>
<dbReference type="WBParaSite" id="GPLIN_001358600">
    <property type="protein sequence ID" value="GPLIN_001358600"/>
    <property type="gene ID" value="GPLIN_001358600"/>
</dbReference>
<name>A0A183CL30_GLOPA</name>
<dbReference type="GO" id="GO:0006281">
    <property type="term" value="P:DNA repair"/>
    <property type="evidence" value="ECO:0007669"/>
    <property type="project" value="UniProtKB-KW"/>
</dbReference>
<reference evidence="5" key="3">
    <citation type="submission" date="2016-06" db="UniProtKB">
        <authorList>
            <consortium name="WormBaseParasite"/>
        </authorList>
    </citation>
    <scope>IDENTIFICATION</scope>
</reference>
<comment type="cofactor">
    <cofactor evidence="1">
        <name>Mg(2+)</name>
        <dbReference type="ChEBI" id="CHEBI:18420"/>
    </cofactor>
</comment>
<reference evidence="4" key="1">
    <citation type="submission" date="2013-12" db="EMBL/GenBank/DDBJ databases">
        <authorList>
            <person name="Aslett M."/>
        </authorList>
    </citation>
    <scope>NUCLEOTIDE SEQUENCE [LARGE SCALE GENOMIC DNA]</scope>
    <source>
        <strain evidence="4">Lindley</strain>
    </source>
</reference>
<feature type="domain" description="DNA helicase Pif1-like DEAD-box helicase" evidence="2">
    <location>
        <begin position="546"/>
        <end position="647"/>
    </location>
</feature>